<evidence type="ECO:0000313" key="13">
    <source>
        <dbReference type="Proteomes" id="UP000189940"/>
    </source>
</evidence>
<dbReference type="SUPFAM" id="SSF56784">
    <property type="entry name" value="HAD-like"/>
    <property type="match status" value="1"/>
</dbReference>
<comment type="pathway">
    <text evidence="2">Amino-acid biosynthesis; L-serine biosynthesis; L-serine from 3-phospho-D-glycerate: step 3/3.</text>
</comment>
<organism evidence="12 13">
    <name type="scientific">Nitrobacter vulgaris</name>
    <dbReference type="NCBI Taxonomy" id="29421"/>
    <lineage>
        <taxon>Bacteria</taxon>
        <taxon>Pseudomonadati</taxon>
        <taxon>Pseudomonadota</taxon>
        <taxon>Alphaproteobacteria</taxon>
        <taxon>Hyphomicrobiales</taxon>
        <taxon>Nitrobacteraceae</taxon>
        <taxon>Nitrobacter</taxon>
    </lineage>
</organism>
<keyword evidence="4" id="KW-0028">Amino-acid biosynthesis</keyword>
<dbReference type="GO" id="GO:0005737">
    <property type="term" value="C:cytoplasm"/>
    <property type="evidence" value="ECO:0007669"/>
    <property type="project" value="TreeGrafter"/>
</dbReference>
<keyword evidence="11" id="KW-0472">Membrane</keyword>
<keyword evidence="5" id="KW-0479">Metal-binding</keyword>
<sequence length="340" mass="37393">MVASLATVVRSAVFVVLMGFCCVILPYSNALAQNDPLPSWNSGAVRTSITDFVARVTTPGGADFVPPAERIAVFDNDGTLWCEQPIYFQAAFALDRVKAMAPHHPEWKSQQQFKAFLSGDKKALAEQGEKGLLTLVTAAHSGMTTDEFAKSVADWLATAQHPRFNRPYNELVYQPMVELLAYLRTNGFKTFIVSGGGVEFMRVWAEKAYGIPPEQVIGSSGVTKYQLDTAGRPSLLKTAKVQFIDDGPGKPVGINMMIGRRPILAFGNSDGDHQMLQWTMAGSGARFAGIVHHTDAAREYAYDHPSKVGQLDKAWEEAKAKGWTVVDMKQDWNRVFAFEP</sequence>
<dbReference type="OrthoDB" id="9799365at2"/>
<comment type="caution">
    <text evidence="12">The sequence shown here is derived from an EMBL/GenBank/DDBJ whole genome shotgun (WGS) entry which is preliminary data.</text>
</comment>
<accession>A0A1V4I2B9</accession>
<dbReference type="GO" id="GO:0006564">
    <property type="term" value="P:L-serine biosynthetic process"/>
    <property type="evidence" value="ECO:0007669"/>
    <property type="project" value="UniProtKB-KW"/>
</dbReference>
<evidence type="ECO:0000256" key="8">
    <source>
        <dbReference type="ARBA" id="ARBA00023299"/>
    </source>
</evidence>
<feature type="transmembrane region" description="Helical" evidence="11">
    <location>
        <begin position="7"/>
        <end position="27"/>
    </location>
</feature>
<reference evidence="12 13" key="1">
    <citation type="submission" date="2017-02" db="EMBL/GenBank/DDBJ databases">
        <title>Genome sequence of the nitrite-oxidizing bacterium Nitrobacter vulgaris strain Ab1.</title>
        <authorList>
            <person name="Mellbye B.L."/>
            <person name="Davis E.W."/>
            <person name="Spieck E."/>
            <person name="Chang J.H."/>
            <person name="Bottomley P.J."/>
            <person name="Sayavedra-Soto L.A."/>
        </authorList>
    </citation>
    <scope>NUCLEOTIDE SEQUENCE [LARGE SCALE GENOMIC DNA]</scope>
    <source>
        <strain evidence="12 13">Ab1</strain>
    </source>
</reference>
<keyword evidence="11" id="KW-0812">Transmembrane</keyword>
<dbReference type="InterPro" id="IPR023214">
    <property type="entry name" value="HAD_sf"/>
</dbReference>
<dbReference type="Pfam" id="PF12710">
    <property type="entry name" value="HAD"/>
    <property type="match status" value="1"/>
</dbReference>
<dbReference type="Gene3D" id="3.40.50.1000">
    <property type="entry name" value="HAD superfamily/HAD-like"/>
    <property type="match status" value="1"/>
</dbReference>
<evidence type="ECO:0000256" key="2">
    <source>
        <dbReference type="ARBA" id="ARBA00005135"/>
    </source>
</evidence>
<evidence type="ECO:0000256" key="6">
    <source>
        <dbReference type="ARBA" id="ARBA00022801"/>
    </source>
</evidence>
<evidence type="ECO:0000256" key="11">
    <source>
        <dbReference type="SAM" id="Phobius"/>
    </source>
</evidence>
<evidence type="ECO:0000256" key="10">
    <source>
        <dbReference type="ARBA" id="ARBA00048523"/>
    </source>
</evidence>
<evidence type="ECO:0000256" key="5">
    <source>
        <dbReference type="ARBA" id="ARBA00022723"/>
    </source>
</evidence>
<keyword evidence="6" id="KW-0378">Hydrolase</keyword>
<dbReference type="CDD" id="cd01427">
    <property type="entry name" value="HAD_like"/>
    <property type="match status" value="1"/>
</dbReference>
<comment type="catalytic activity">
    <reaction evidence="9">
        <text>O-phospho-L-serine + H2O = L-serine + phosphate</text>
        <dbReference type="Rhea" id="RHEA:21208"/>
        <dbReference type="ChEBI" id="CHEBI:15377"/>
        <dbReference type="ChEBI" id="CHEBI:33384"/>
        <dbReference type="ChEBI" id="CHEBI:43474"/>
        <dbReference type="ChEBI" id="CHEBI:57524"/>
        <dbReference type="EC" id="3.1.3.3"/>
    </reaction>
</comment>
<dbReference type="InterPro" id="IPR036412">
    <property type="entry name" value="HAD-like_sf"/>
</dbReference>
<evidence type="ECO:0000256" key="1">
    <source>
        <dbReference type="ARBA" id="ARBA00001946"/>
    </source>
</evidence>
<gene>
    <name evidence="12" type="ORF">B2M20_02425</name>
</gene>
<comment type="cofactor">
    <cofactor evidence="1">
        <name>Mg(2+)</name>
        <dbReference type="ChEBI" id="CHEBI:18420"/>
    </cofactor>
</comment>
<dbReference type="EMBL" id="MWPQ01000005">
    <property type="protein sequence ID" value="OPH84371.1"/>
    <property type="molecule type" value="Genomic_DNA"/>
</dbReference>
<evidence type="ECO:0000256" key="9">
    <source>
        <dbReference type="ARBA" id="ARBA00048138"/>
    </source>
</evidence>
<keyword evidence="13" id="KW-1185">Reference proteome</keyword>
<dbReference type="GO" id="GO:0000287">
    <property type="term" value="F:magnesium ion binding"/>
    <property type="evidence" value="ECO:0007669"/>
    <property type="project" value="TreeGrafter"/>
</dbReference>
<dbReference type="AlphaFoldDB" id="A0A1V4I2B9"/>
<evidence type="ECO:0000256" key="7">
    <source>
        <dbReference type="ARBA" id="ARBA00022842"/>
    </source>
</evidence>
<dbReference type="PANTHER" id="PTHR43344:SF2">
    <property type="entry name" value="PHOSPHOSERINE PHOSPHATASE"/>
    <property type="match status" value="1"/>
</dbReference>
<dbReference type="EC" id="3.1.3.3" evidence="3"/>
<keyword evidence="8" id="KW-0718">Serine biosynthesis</keyword>
<evidence type="ECO:0000313" key="12">
    <source>
        <dbReference type="EMBL" id="OPH84371.1"/>
    </source>
</evidence>
<comment type="catalytic activity">
    <reaction evidence="10">
        <text>O-phospho-D-serine + H2O = D-serine + phosphate</text>
        <dbReference type="Rhea" id="RHEA:24873"/>
        <dbReference type="ChEBI" id="CHEBI:15377"/>
        <dbReference type="ChEBI" id="CHEBI:35247"/>
        <dbReference type="ChEBI" id="CHEBI:43474"/>
        <dbReference type="ChEBI" id="CHEBI:58680"/>
        <dbReference type="EC" id="3.1.3.3"/>
    </reaction>
</comment>
<proteinExistence type="predicted"/>
<evidence type="ECO:0000256" key="4">
    <source>
        <dbReference type="ARBA" id="ARBA00022605"/>
    </source>
</evidence>
<keyword evidence="7" id="KW-0460">Magnesium</keyword>
<dbReference type="Proteomes" id="UP000189940">
    <property type="component" value="Unassembled WGS sequence"/>
</dbReference>
<evidence type="ECO:0000256" key="3">
    <source>
        <dbReference type="ARBA" id="ARBA00012640"/>
    </source>
</evidence>
<dbReference type="PANTHER" id="PTHR43344">
    <property type="entry name" value="PHOSPHOSERINE PHOSPHATASE"/>
    <property type="match status" value="1"/>
</dbReference>
<dbReference type="STRING" id="29421.B2M20_02425"/>
<name>A0A1V4I2B9_NITVU</name>
<dbReference type="InterPro" id="IPR050582">
    <property type="entry name" value="HAD-like_SerB"/>
</dbReference>
<protein>
    <recommendedName>
        <fullName evidence="3">phosphoserine phosphatase</fullName>
        <ecNumber evidence="3">3.1.3.3</ecNumber>
    </recommendedName>
</protein>
<dbReference type="GO" id="GO:0036424">
    <property type="term" value="F:L-phosphoserine phosphatase activity"/>
    <property type="evidence" value="ECO:0007669"/>
    <property type="project" value="TreeGrafter"/>
</dbReference>
<keyword evidence="11" id="KW-1133">Transmembrane helix</keyword>